<name>A0A2S7U1V6_9BACT</name>
<organism evidence="9 10">
    <name type="scientific">Rubritalea profundi</name>
    <dbReference type="NCBI Taxonomy" id="1658618"/>
    <lineage>
        <taxon>Bacteria</taxon>
        <taxon>Pseudomonadati</taxon>
        <taxon>Verrucomicrobiota</taxon>
        <taxon>Verrucomicrobiia</taxon>
        <taxon>Verrucomicrobiales</taxon>
        <taxon>Rubritaleaceae</taxon>
        <taxon>Rubritalea</taxon>
    </lineage>
</organism>
<proteinExistence type="inferred from homology"/>
<evidence type="ECO:0000313" key="10">
    <source>
        <dbReference type="Proteomes" id="UP000239907"/>
    </source>
</evidence>
<evidence type="ECO:0000256" key="2">
    <source>
        <dbReference type="ARBA" id="ARBA00022980"/>
    </source>
</evidence>
<evidence type="ECO:0000256" key="6">
    <source>
        <dbReference type="RuleBase" id="RU003477"/>
    </source>
</evidence>
<dbReference type="InterPro" id="IPR005824">
    <property type="entry name" value="KOW"/>
</dbReference>
<dbReference type="GO" id="GO:0003735">
    <property type="term" value="F:structural constituent of ribosome"/>
    <property type="evidence" value="ECO:0007669"/>
    <property type="project" value="InterPro"/>
</dbReference>
<dbReference type="CDD" id="cd06089">
    <property type="entry name" value="KOW_RPL26"/>
    <property type="match status" value="1"/>
</dbReference>
<comment type="subunit">
    <text evidence="5">Part of the 50S ribosomal subunit.</text>
</comment>
<evidence type="ECO:0000256" key="7">
    <source>
        <dbReference type="SAM" id="MobiDB-lite"/>
    </source>
</evidence>
<dbReference type="PANTHER" id="PTHR12903">
    <property type="entry name" value="MITOCHONDRIAL RIBOSOMAL PROTEIN L24"/>
    <property type="match status" value="1"/>
</dbReference>
<dbReference type="OrthoDB" id="9807419at2"/>
<evidence type="ECO:0000256" key="3">
    <source>
        <dbReference type="ARBA" id="ARBA00023274"/>
    </source>
</evidence>
<keyword evidence="5" id="KW-0699">rRNA-binding</keyword>
<dbReference type="SUPFAM" id="SSF50104">
    <property type="entry name" value="Translation proteins SH3-like domain"/>
    <property type="match status" value="1"/>
</dbReference>
<dbReference type="InterPro" id="IPR014722">
    <property type="entry name" value="Rib_uL2_dom2"/>
</dbReference>
<keyword evidence="10" id="KW-1185">Reference proteome</keyword>
<evidence type="ECO:0000313" key="9">
    <source>
        <dbReference type="EMBL" id="PQJ28989.1"/>
    </source>
</evidence>
<comment type="similarity">
    <text evidence="1 5 6">Belongs to the universal ribosomal protein uL24 family.</text>
</comment>
<dbReference type="Proteomes" id="UP000239907">
    <property type="component" value="Unassembled WGS sequence"/>
</dbReference>
<dbReference type="AlphaFoldDB" id="A0A2S7U1V6"/>
<dbReference type="GO" id="GO:1990904">
    <property type="term" value="C:ribonucleoprotein complex"/>
    <property type="evidence" value="ECO:0007669"/>
    <property type="project" value="UniProtKB-KW"/>
</dbReference>
<evidence type="ECO:0000256" key="4">
    <source>
        <dbReference type="ARBA" id="ARBA00035206"/>
    </source>
</evidence>
<dbReference type="GO" id="GO:0019843">
    <property type="term" value="F:rRNA binding"/>
    <property type="evidence" value="ECO:0007669"/>
    <property type="project" value="UniProtKB-UniRule"/>
</dbReference>
<keyword evidence="3 5" id="KW-0687">Ribonucleoprotein</keyword>
<dbReference type="EMBL" id="MQWA01000001">
    <property type="protein sequence ID" value="PQJ28989.1"/>
    <property type="molecule type" value="Genomic_DNA"/>
</dbReference>
<comment type="function">
    <text evidence="5">One of two assembly initiator proteins, it binds directly to the 5'-end of the 23S rRNA, where it nucleates assembly of the 50S subunit.</text>
</comment>
<dbReference type="PROSITE" id="PS01108">
    <property type="entry name" value="RIBOSOMAL_L24"/>
    <property type="match status" value="1"/>
</dbReference>
<protein>
    <recommendedName>
        <fullName evidence="4 5">Large ribosomal subunit protein uL24</fullName>
    </recommendedName>
</protein>
<dbReference type="InterPro" id="IPR003256">
    <property type="entry name" value="Ribosomal_uL24"/>
</dbReference>
<evidence type="ECO:0000259" key="8">
    <source>
        <dbReference type="SMART" id="SM00739"/>
    </source>
</evidence>
<feature type="region of interest" description="Disordered" evidence="7">
    <location>
        <begin position="1"/>
        <end position="25"/>
    </location>
</feature>
<dbReference type="SMART" id="SM00739">
    <property type="entry name" value="KOW"/>
    <property type="match status" value="1"/>
</dbReference>
<keyword evidence="5" id="KW-0694">RNA-binding</keyword>
<dbReference type="InterPro" id="IPR005825">
    <property type="entry name" value="Ribosomal_uL24_CS"/>
</dbReference>
<keyword evidence="2 5" id="KW-0689">Ribosomal protein</keyword>
<sequence length="73" mass="7813">MAHVKKGDKVQVIAGNHKGKSGTVTSINEAKQRVIVEGVRKIKKAIKPSEANQEGGIVEIDGTIHISNVKKVD</sequence>
<evidence type="ECO:0000256" key="5">
    <source>
        <dbReference type="HAMAP-Rule" id="MF_01326"/>
    </source>
</evidence>
<gene>
    <name evidence="5" type="primary">rplX</name>
    <name evidence="9" type="ORF">BSZ32_11135</name>
</gene>
<dbReference type="Pfam" id="PF00467">
    <property type="entry name" value="KOW"/>
    <property type="match status" value="1"/>
</dbReference>
<accession>A0A2S7U1V6</accession>
<feature type="domain" description="KOW" evidence="8">
    <location>
        <begin position="3"/>
        <end position="30"/>
    </location>
</feature>
<dbReference type="RefSeq" id="WP_105043480.1">
    <property type="nucleotide sequence ID" value="NZ_MQWA01000001.1"/>
</dbReference>
<reference evidence="9 10" key="1">
    <citation type="submission" date="2016-12" db="EMBL/GenBank/DDBJ databases">
        <title>Study of bacterial adaptation to deep sea.</title>
        <authorList>
            <person name="Song J."/>
            <person name="Yoshizawa S."/>
            <person name="Kogure K."/>
        </authorList>
    </citation>
    <scope>NUCLEOTIDE SEQUENCE [LARGE SCALE GENOMIC DNA]</scope>
    <source>
        <strain evidence="9 10">SAORIC-165</strain>
    </source>
</reference>
<dbReference type="Pfam" id="PF17136">
    <property type="entry name" value="ribosomal_L24"/>
    <property type="match status" value="1"/>
</dbReference>
<dbReference type="NCBIfam" id="TIGR01079">
    <property type="entry name" value="rplX_bact"/>
    <property type="match status" value="1"/>
</dbReference>
<dbReference type="HAMAP" id="MF_01326_B">
    <property type="entry name" value="Ribosomal_uL24_B"/>
    <property type="match status" value="1"/>
</dbReference>
<dbReference type="InterPro" id="IPR041988">
    <property type="entry name" value="Ribosomal_uL24_KOW"/>
</dbReference>
<dbReference type="InterPro" id="IPR008991">
    <property type="entry name" value="Translation_prot_SH3-like_sf"/>
</dbReference>
<comment type="function">
    <text evidence="5">One of the proteins that surrounds the polypeptide exit tunnel on the outside of the subunit.</text>
</comment>
<dbReference type="GO" id="GO:0006412">
    <property type="term" value="P:translation"/>
    <property type="evidence" value="ECO:0007669"/>
    <property type="project" value="UniProtKB-UniRule"/>
</dbReference>
<dbReference type="InterPro" id="IPR057264">
    <property type="entry name" value="Ribosomal_uL24_C"/>
</dbReference>
<dbReference type="GO" id="GO:0005840">
    <property type="term" value="C:ribosome"/>
    <property type="evidence" value="ECO:0007669"/>
    <property type="project" value="UniProtKB-KW"/>
</dbReference>
<dbReference type="Gene3D" id="2.30.30.30">
    <property type="match status" value="1"/>
</dbReference>
<comment type="caution">
    <text evidence="9">The sequence shown here is derived from an EMBL/GenBank/DDBJ whole genome shotgun (WGS) entry which is preliminary data.</text>
</comment>
<evidence type="ECO:0000256" key="1">
    <source>
        <dbReference type="ARBA" id="ARBA00010618"/>
    </source>
</evidence>